<evidence type="ECO:0000313" key="4">
    <source>
        <dbReference type="Proteomes" id="UP000219338"/>
    </source>
</evidence>
<dbReference type="SUPFAM" id="SSF54695">
    <property type="entry name" value="POZ domain"/>
    <property type="match status" value="1"/>
</dbReference>
<name>A0A284QNF9_ARMOS</name>
<dbReference type="Proteomes" id="UP000219338">
    <property type="component" value="Unassembled WGS sequence"/>
</dbReference>
<feature type="compositionally biased region" description="Basic and acidic residues" evidence="1">
    <location>
        <begin position="238"/>
        <end position="260"/>
    </location>
</feature>
<sequence length="302" mass="34107">MSGSSSKLTGIKKHEAYYLKGGDVYFLVDECLFKVHRYFFERESSKFRQMFSGPTPPGKEPEGSSPSSAFKLSDITAEAFAHFVWVFYNPKHSLYDASTAVWVTILRTAYDWSFSEVKALAIRELERKTINLVDRIILYQECKVDPSLLVPLYAKLCSRDEPLSTEESVALRVETTVRIFQARERLRSSSLDGLKSPLPNGIDHTNVMQVVEEVWGGDMNCASGGWDRSRVPRRRGRRMDLRTARSIHDDLDHPLPKTQDDDGDGDVVLPPVDSSTLTKKLSIRVKRLLSSTRKGKDSTVGV</sequence>
<dbReference type="STRING" id="47428.A0A284QNF9"/>
<evidence type="ECO:0000259" key="2">
    <source>
        <dbReference type="PROSITE" id="PS50097"/>
    </source>
</evidence>
<feature type="region of interest" description="Disordered" evidence="1">
    <location>
        <begin position="237"/>
        <end position="273"/>
    </location>
</feature>
<proteinExistence type="predicted"/>
<gene>
    <name evidence="3" type="ORF">ARMOST_01234</name>
</gene>
<dbReference type="OrthoDB" id="9997739at2759"/>
<organism evidence="3 4">
    <name type="scientific">Armillaria ostoyae</name>
    <name type="common">Armillaria root rot fungus</name>
    <dbReference type="NCBI Taxonomy" id="47428"/>
    <lineage>
        <taxon>Eukaryota</taxon>
        <taxon>Fungi</taxon>
        <taxon>Dikarya</taxon>
        <taxon>Basidiomycota</taxon>
        <taxon>Agaricomycotina</taxon>
        <taxon>Agaricomycetes</taxon>
        <taxon>Agaricomycetidae</taxon>
        <taxon>Agaricales</taxon>
        <taxon>Marasmiineae</taxon>
        <taxon>Physalacriaceae</taxon>
        <taxon>Armillaria</taxon>
    </lineage>
</organism>
<dbReference type="AlphaFoldDB" id="A0A284QNF9"/>
<evidence type="ECO:0000256" key="1">
    <source>
        <dbReference type="SAM" id="MobiDB-lite"/>
    </source>
</evidence>
<feature type="domain" description="BTB" evidence="2">
    <location>
        <begin position="22"/>
        <end position="96"/>
    </location>
</feature>
<evidence type="ECO:0000313" key="3">
    <source>
        <dbReference type="EMBL" id="SJK97978.1"/>
    </source>
</evidence>
<reference evidence="4" key="1">
    <citation type="journal article" date="2017" name="Nat. Ecol. Evol.">
        <title>Genome expansion and lineage-specific genetic innovations in the forest pathogenic fungi Armillaria.</title>
        <authorList>
            <person name="Sipos G."/>
            <person name="Prasanna A.N."/>
            <person name="Walter M.C."/>
            <person name="O'Connor E."/>
            <person name="Balint B."/>
            <person name="Krizsan K."/>
            <person name="Kiss B."/>
            <person name="Hess J."/>
            <person name="Varga T."/>
            <person name="Slot J."/>
            <person name="Riley R."/>
            <person name="Boka B."/>
            <person name="Rigling D."/>
            <person name="Barry K."/>
            <person name="Lee J."/>
            <person name="Mihaltcheva S."/>
            <person name="LaButti K."/>
            <person name="Lipzen A."/>
            <person name="Waldron R."/>
            <person name="Moloney N.M."/>
            <person name="Sperisen C."/>
            <person name="Kredics L."/>
            <person name="Vagvoelgyi C."/>
            <person name="Patrignani A."/>
            <person name="Fitzpatrick D."/>
            <person name="Nagy I."/>
            <person name="Doyle S."/>
            <person name="Anderson J.B."/>
            <person name="Grigoriev I.V."/>
            <person name="Gueldener U."/>
            <person name="Muensterkoetter M."/>
            <person name="Nagy L.G."/>
        </authorList>
    </citation>
    <scope>NUCLEOTIDE SEQUENCE [LARGE SCALE GENOMIC DNA]</scope>
    <source>
        <strain evidence="4">C18/9</strain>
    </source>
</reference>
<accession>A0A284QNF9</accession>
<dbReference type="Gene3D" id="3.30.710.10">
    <property type="entry name" value="Potassium Channel Kv1.1, Chain A"/>
    <property type="match status" value="1"/>
</dbReference>
<dbReference type="InterPro" id="IPR000210">
    <property type="entry name" value="BTB/POZ_dom"/>
</dbReference>
<dbReference type="Pfam" id="PF00651">
    <property type="entry name" value="BTB"/>
    <property type="match status" value="1"/>
</dbReference>
<dbReference type="OMA" id="TNDSDPI"/>
<dbReference type="PROSITE" id="PS50097">
    <property type="entry name" value="BTB"/>
    <property type="match status" value="1"/>
</dbReference>
<dbReference type="EMBL" id="FUEG01000001">
    <property type="protein sequence ID" value="SJK97978.1"/>
    <property type="molecule type" value="Genomic_DNA"/>
</dbReference>
<keyword evidence="4" id="KW-1185">Reference proteome</keyword>
<dbReference type="InterPro" id="IPR011333">
    <property type="entry name" value="SKP1/BTB/POZ_sf"/>
</dbReference>
<protein>
    <recommendedName>
        <fullName evidence="2">BTB domain-containing protein</fullName>
    </recommendedName>
</protein>